<protein>
    <submittedName>
        <fullName evidence="1">Uncharacterized protein</fullName>
    </submittedName>
</protein>
<dbReference type="OrthoDB" id="7833521at2"/>
<proteinExistence type="predicted"/>
<sequence>MPINNLTLRKALKLAFSDPASRRTDIRGIIRADIAREAGTDSGGGDFYGPFWYDAKQHVLGLSDLHVDTQNRIDSNPRRRNLYPQLRDGFLLWWSERRRWINSPYEQGDNHSGQISIPQIGMTIRVENLISVIDGHGDEYAVYPYFSPEPNISEDAGRVGLWGMTEALTEISPSQLRLLDVLRGQAFSLDRSPLQGNEREVFTARLSAVIEEYEALLAEYE</sequence>
<dbReference type="AlphaFoldDB" id="A0A1Y5TUH0"/>
<accession>A0A1Y5TUH0</accession>
<dbReference type="EMBL" id="FWFS01000016">
    <property type="protein sequence ID" value="SLN70026.1"/>
    <property type="molecule type" value="Genomic_DNA"/>
</dbReference>
<organism evidence="1 2">
    <name type="scientific">Aquimixticola soesokkakensis</name>
    <dbReference type="NCBI Taxonomy" id="1519096"/>
    <lineage>
        <taxon>Bacteria</taxon>
        <taxon>Pseudomonadati</taxon>
        <taxon>Pseudomonadota</taxon>
        <taxon>Alphaproteobacteria</taxon>
        <taxon>Rhodobacterales</taxon>
        <taxon>Paracoccaceae</taxon>
        <taxon>Aquimixticola</taxon>
    </lineage>
</organism>
<name>A0A1Y5TUH0_9RHOB</name>
<reference evidence="1 2" key="1">
    <citation type="submission" date="2017-03" db="EMBL/GenBank/DDBJ databases">
        <authorList>
            <person name="Afonso C.L."/>
            <person name="Miller P.J."/>
            <person name="Scott M.A."/>
            <person name="Spackman E."/>
            <person name="Goraichik I."/>
            <person name="Dimitrov K.M."/>
            <person name="Suarez D.L."/>
            <person name="Swayne D.E."/>
        </authorList>
    </citation>
    <scope>NUCLEOTIDE SEQUENCE [LARGE SCALE GENOMIC DNA]</scope>
    <source>
        <strain evidence="1 2">CECT 8620</strain>
    </source>
</reference>
<evidence type="ECO:0000313" key="1">
    <source>
        <dbReference type="EMBL" id="SLN70026.1"/>
    </source>
</evidence>
<evidence type="ECO:0000313" key="2">
    <source>
        <dbReference type="Proteomes" id="UP000193862"/>
    </source>
</evidence>
<keyword evidence="2" id="KW-1185">Reference proteome</keyword>
<dbReference type="Proteomes" id="UP000193862">
    <property type="component" value="Unassembled WGS sequence"/>
</dbReference>
<gene>
    <name evidence="1" type="ORF">AQS8620_03313</name>
</gene>